<feature type="domain" description="Thioredoxin" evidence="2">
    <location>
        <begin position="72"/>
        <end position="138"/>
    </location>
</feature>
<dbReference type="InterPro" id="IPR036249">
    <property type="entry name" value="Thioredoxin-like_sf"/>
</dbReference>
<dbReference type="RefSeq" id="WP_153653458.1">
    <property type="nucleotide sequence ID" value="NZ_CP045737.1"/>
</dbReference>
<dbReference type="SUPFAM" id="SSF48452">
    <property type="entry name" value="TPR-like"/>
    <property type="match status" value="1"/>
</dbReference>
<proteinExistence type="predicted"/>
<feature type="compositionally biased region" description="Low complexity" evidence="1">
    <location>
        <begin position="17"/>
        <end position="26"/>
    </location>
</feature>
<organism evidence="3 4">
    <name type="scientific">Aeromicrobium yanjiei</name>
    <dbReference type="NCBI Taxonomy" id="2662028"/>
    <lineage>
        <taxon>Bacteria</taxon>
        <taxon>Bacillati</taxon>
        <taxon>Actinomycetota</taxon>
        <taxon>Actinomycetes</taxon>
        <taxon>Propionibacteriales</taxon>
        <taxon>Nocardioidaceae</taxon>
        <taxon>Aeromicrobium</taxon>
    </lineage>
</organism>
<dbReference type="KEGG" id="aef:GEV26_12385"/>
<dbReference type="Pfam" id="PF14561">
    <property type="entry name" value="TPR_20"/>
    <property type="match status" value="1"/>
</dbReference>
<reference evidence="3 4" key="1">
    <citation type="submission" date="2019-11" db="EMBL/GenBank/DDBJ databases">
        <authorList>
            <person name="Li J."/>
        </authorList>
    </citation>
    <scope>NUCLEOTIDE SEQUENCE [LARGE SCALE GENOMIC DNA]</scope>
    <source>
        <strain evidence="3 4">MF47</strain>
    </source>
</reference>
<feature type="region of interest" description="Disordered" evidence="1">
    <location>
        <begin position="152"/>
        <end position="171"/>
    </location>
</feature>
<evidence type="ECO:0000256" key="1">
    <source>
        <dbReference type="SAM" id="MobiDB-lite"/>
    </source>
</evidence>
<dbReference type="SUPFAM" id="SSF52833">
    <property type="entry name" value="Thioredoxin-like"/>
    <property type="match status" value="1"/>
</dbReference>
<evidence type="ECO:0000313" key="3">
    <source>
        <dbReference type="EMBL" id="QGG42101.1"/>
    </source>
</evidence>
<dbReference type="GO" id="GO:0006950">
    <property type="term" value="P:response to stress"/>
    <property type="evidence" value="ECO:0007669"/>
    <property type="project" value="UniProtKB-ARBA"/>
</dbReference>
<evidence type="ECO:0000259" key="2">
    <source>
        <dbReference type="Pfam" id="PF00085"/>
    </source>
</evidence>
<gene>
    <name evidence="3" type="ORF">GEV26_12385</name>
</gene>
<feature type="compositionally biased region" description="Low complexity" evidence="1">
    <location>
        <begin position="154"/>
        <end position="163"/>
    </location>
</feature>
<sequence>MTFSRPGAIDLSALKQPASRPSPAAGGAAGAGGGSYVVDIDERTFQTVALEGSMSYVVVLGLWSSRAPQGAAFNDLLGRVVDSYAGQILLARVDVDASPQIAQALNVQGVPFVAGLVKGQPVPLFQGAVDETEMRRYFDELVRLAAENGLTGRAQPVGGAPAEGEAEQEPEDPRFAAAEEAFMASDFDTAVAEYEKLRVQYPADVEVAERLARVKWLSRTKNADLQAARKAAADDPDDIEAQMLVADLDVSGGNVEDAFLRLIDLVKRTSGDDRETVRERLLELFTVVGIADPVVMTARRALATALF</sequence>
<dbReference type="InterPro" id="IPR011990">
    <property type="entry name" value="TPR-like_helical_dom_sf"/>
</dbReference>
<dbReference type="Proteomes" id="UP000392064">
    <property type="component" value="Chromosome"/>
</dbReference>
<dbReference type="CDD" id="cd02956">
    <property type="entry name" value="ybbN"/>
    <property type="match status" value="1"/>
</dbReference>
<name>A0A5Q2MK26_9ACTN</name>
<accession>A0A5Q2MK26</accession>
<dbReference type="Gene3D" id="3.40.30.10">
    <property type="entry name" value="Glutaredoxin"/>
    <property type="match status" value="1"/>
</dbReference>
<keyword evidence="4" id="KW-1185">Reference proteome</keyword>
<evidence type="ECO:0000313" key="4">
    <source>
        <dbReference type="Proteomes" id="UP000392064"/>
    </source>
</evidence>
<dbReference type="InterPro" id="IPR013766">
    <property type="entry name" value="Thioredoxin_domain"/>
</dbReference>
<dbReference type="EMBL" id="CP045737">
    <property type="protein sequence ID" value="QGG42101.1"/>
    <property type="molecule type" value="Genomic_DNA"/>
</dbReference>
<feature type="region of interest" description="Disordered" evidence="1">
    <location>
        <begin position="1"/>
        <end position="31"/>
    </location>
</feature>
<dbReference type="Gene3D" id="1.25.40.10">
    <property type="entry name" value="Tetratricopeptide repeat domain"/>
    <property type="match status" value="1"/>
</dbReference>
<protein>
    <submittedName>
        <fullName evidence="3">Tetratricopeptide repeat protein</fullName>
    </submittedName>
</protein>
<dbReference type="AlphaFoldDB" id="A0A5Q2MK26"/>
<dbReference type="Pfam" id="PF00085">
    <property type="entry name" value="Thioredoxin"/>
    <property type="match status" value="1"/>
</dbReference>